<feature type="region of interest" description="Disordered" evidence="1">
    <location>
        <begin position="1"/>
        <end position="21"/>
    </location>
</feature>
<protein>
    <submittedName>
        <fullName evidence="3">13441_t:CDS:1</fullName>
    </submittedName>
</protein>
<evidence type="ECO:0000256" key="1">
    <source>
        <dbReference type="SAM" id="MobiDB-lite"/>
    </source>
</evidence>
<proteinExistence type="predicted"/>
<evidence type="ECO:0000313" key="4">
    <source>
        <dbReference type="Proteomes" id="UP000789831"/>
    </source>
</evidence>
<dbReference type="EMBL" id="CAJVPL010009625">
    <property type="protein sequence ID" value="CAG8678748.1"/>
    <property type="molecule type" value="Genomic_DNA"/>
</dbReference>
<dbReference type="AlphaFoldDB" id="A0A9N9EL59"/>
<sequence>LNNPLMNNQFPNQQTQEQINPQKMTTGQKIPQMSGTMGEIQQGIQTMQMTLGQIIQQQQNLDQRLSNLENSASSQFTNLIQQKIKPINMSFFPDITPLIKEINEFKTNQQKNQAQIIALLEEIRSILLALQKNETKSRKRIESIDTAQLEYTFTTSLTYGTIIFAVVLATGKVAMFTIGLMVGIFLYKAGVLQKPLTSNAENSGEESSETQPNSSDNIAKFQQRQAQLITPSLTKTVQQLSTSLQSIQPSDNQNVRLITYALIATAITGIF</sequence>
<gene>
    <name evidence="3" type="ORF">AGERDE_LOCUS12574</name>
</gene>
<feature type="transmembrane region" description="Helical" evidence="2">
    <location>
        <begin position="162"/>
        <end position="187"/>
    </location>
</feature>
<keyword evidence="2" id="KW-0812">Transmembrane</keyword>
<evidence type="ECO:0000313" key="3">
    <source>
        <dbReference type="EMBL" id="CAG8678748.1"/>
    </source>
</evidence>
<dbReference type="Proteomes" id="UP000789831">
    <property type="component" value="Unassembled WGS sequence"/>
</dbReference>
<feature type="non-terminal residue" evidence="3">
    <location>
        <position position="1"/>
    </location>
</feature>
<name>A0A9N9EL59_9GLOM</name>
<keyword evidence="4" id="KW-1185">Reference proteome</keyword>
<accession>A0A9N9EL59</accession>
<organism evidence="3 4">
    <name type="scientific">Ambispora gerdemannii</name>
    <dbReference type="NCBI Taxonomy" id="144530"/>
    <lineage>
        <taxon>Eukaryota</taxon>
        <taxon>Fungi</taxon>
        <taxon>Fungi incertae sedis</taxon>
        <taxon>Mucoromycota</taxon>
        <taxon>Glomeromycotina</taxon>
        <taxon>Glomeromycetes</taxon>
        <taxon>Archaeosporales</taxon>
        <taxon>Ambisporaceae</taxon>
        <taxon>Ambispora</taxon>
    </lineage>
</organism>
<dbReference type="OrthoDB" id="64353at2759"/>
<comment type="caution">
    <text evidence="3">The sequence shown here is derived from an EMBL/GenBank/DDBJ whole genome shotgun (WGS) entry which is preliminary data.</text>
</comment>
<keyword evidence="2" id="KW-0472">Membrane</keyword>
<keyword evidence="2" id="KW-1133">Transmembrane helix</keyword>
<feature type="non-terminal residue" evidence="3">
    <location>
        <position position="271"/>
    </location>
</feature>
<reference evidence="3" key="1">
    <citation type="submission" date="2021-06" db="EMBL/GenBank/DDBJ databases">
        <authorList>
            <person name="Kallberg Y."/>
            <person name="Tangrot J."/>
            <person name="Rosling A."/>
        </authorList>
    </citation>
    <scope>NUCLEOTIDE SEQUENCE</scope>
    <source>
        <strain evidence="3">MT106</strain>
    </source>
</reference>
<evidence type="ECO:0000256" key="2">
    <source>
        <dbReference type="SAM" id="Phobius"/>
    </source>
</evidence>